<dbReference type="PRINTS" id="PR00370">
    <property type="entry name" value="FMOXYGENASE"/>
</dbReference>
<evidence type="ECO:0000256" key="11">
    <source>
        <dbReference type="ARBA" id="ARBA00023033"/>
    </source>
</evidence>
<dbReference type="InterPro" id="IPR036188">
    <property type="entry name" value="FAD/NAD-bd_sf"/>
</dbReference>
<reference evidence="20" key="2">
    <citation type="submission" date="2025-09" db="UniProtKB">
        <authorList>
            <consortium name="Ensembl"/>
        </authorList>
    </citation>
    <scope>IDENTIFICATION</scope>
</reference>
<dbReference type="Gene3D" id="3.50.50.60">
    <property type="entry name" value="FAD/NAD(P)-binding domain"/>
    <property type="match status" value="1"/>
</dbReference>
<dbReference type="GO" id="GO:0004499">
    <property type="term" value="F:N,N-dimethylaniline monooxygenase activity"/>
    <property type="evidence" value="ECO:0007669"/>
    <property type="project" value="UniProtKB-UniRule"/>
</dbReference>
<comment type="similarity">
    <text evidence="3 18 19">Belongs to the FMO family.</text>
</comment>
<organism evidence="20 21">
    <name type="scientific">Neogobius melanostomus</name>
    <name type="common">round goby</name>
    <dbReference type="NCBI Taxonomy" id="47308"/>
    <lineage>
        <taxon>Eukaryota</taxon>
        <taxon>Metazoa</taxon>
        <taxon>Chordata</taxon>
        <taxon>Craniata</taxon>
        <taxon>Vertebrata</taxon>
        <taxon>Euteleostomi</taxon>
        <taxon>Actinopterygii</taxon>
        <taxon>Neopterygii</taxon>
        <taxon>Teleostei</taxon>
        <taxon>Neoteleostei</taxon>
        <taxon>Acanthomorphata</taxon>
        <taxon>Gobiaria</taxon>
        <taxon>Gobiiformes</taxon>
        <taxon>Gobioidei</taxon>
        <taxon>Gobiidae</taxon>
        <taxon>Benthophilinae</taxon>
        <taxon>Neogobiini</taxon>
        <taxon>Neogobius</taxon>
    </lineage>
</organism>
<comment type="function">
    <text evidence="13">Broad spectrum monooxygenase that catalyzes the oxygenation of a wide variety of nitrogen- and sulfur-containing compounds including xenobiotics. Catalyzes the S-oxygenation of hypotaurine to produce taurine, an organic osmolyte involved in cell volume regulation as well as a variety of cytoprotective and developmental processes. In vitro, catalyzes the N-oxygenation of trimethylamine (TMA) to produce trimethylamine N-oxide (TMAO) and could therefore participate to the detoxification of this compound that is generated by the action of gut microbiota from dietary precursors such as choline, choline containing compounds, betaine or L-carnitine.</text>
</comment>
<dbReference type="InterPro" id="IPR000960">
    <property type="entry name" value="Flavin_mOase"/>
</dbReference>
<evidence type="ECO:0000256" key="10">
    <source>
        <dbReference type="ARBA" id="ARBA00023002"/>
    </source>
</evidence>
<evidence type="ECO:0000256" key="2">
    <source>
        <dbReference type="ARBA" id="ARBA00004389"/>
    </source>
</evidence>
<comment type="catalytic activity">
    <reaction evidence="15">
        <text>hypotaurine + NADPH + O2 + H(+) = taurine + NADP(+) + H2O</text>
        <dbReference type="Rhea" id="RHEA:69819"/>
        <dbReference type="ChEBI" id="CHEBI:15377"/>
        <dbReference type="ChEBI" id="CHEBI:15378"/>
        <dbReference type="ChEBI" id="CHEBI:15379"/>
        <dbReference type="ChEBI" id="CHEBI:57783"/>
        <dbReference type="ChEBI" id="CHEBI:57853"/>
        <dbReference type="ChEBI" id="CHEBI:58349"/>
        <dbReference type="ChEBI" id="CHEBI:507393"/>
        <dbReference type="EC" id="1.14.13.8"/>
    </reaction>
    <physiologicalReaction direction="left-to-right" evidence="15">
        <dbReference type="Rhea" id="RHEA:69820"/>
    </physiologicalReaction>
</comment>
<keyword evidence="6 18" id="KW-0256">Endoplasmic reticulum</keyword>
<keyword evidence="5" id="KW-0812">Transmembrane</keyword>
<keyword evidence="7 18" id="KW-0274">FAD</keyword>
<dbReference type="GO" id="GO:0005789">
    <property type="term" value="C:endoplasmic reticulum membrane"/>
    <property type="evidence" value="ECO:0007669"/>
    <property type="project" value="UniProtKB-SubCell"/>
</dbReference>
<evidence type="ECO:0000256" key="14">
    <source>
        <dbReference type="ARBA" id="ARBA00047338"/>
    </source>
</evidence>
<evidence type="ECO:0000256" key="13">
    <source>
        <dbReference type="ARBA" id="ARBA00045957"/>
    </source>
</evidence>
<evidence type="ECO:0000256" key="18">
    <source>
        <dbReference type="PIRNR" id="PIRNR000332"/>
    </source>
</evidence>
<dbReference type="Proteomes" id="UP000694523">
    <property type="component" value="Unplaced"/>
</dbReference>
<keyword evidence="11 18" id="KW-0503">Monooxygenase</keyword>
<evidence type="ECO:0000313" key="20">
    <source>
        <dbReference type="Ensembl" id="ENSNMLP00000018027.1"/>
    </source>
</evidence>
<evidence type="ECO:0000256" key="5">
    <source>
        <dbReference type="ARBA" id="ARBA00022692"/>
    </source>
</evidence>
<sequence length="555" mass="63445">MMVGRVAVIGAGSSGLVCTKICVEEGLEPVCFESSNDIGGLWNFKECPQPERSSIYRSLVTNTSKEMTCFSDFPMPDHYPNYTPNSLLLQYYRLYAQHFDLLKYIHFQTKVSHVVQRPDFPVSGQWDVETVNQDGEKEHHVFDAVMVCSGHYTHPYLPMSEFTGSETFTGQCLHSWEYKDAERCRGKRVVVVGIGNSGGDIAVDISRFAEKTFLSTRKGAWVVGRMSNSGLPLDMTGITRFYGSLMRLLPSRLVSWITERALNQKYDHKLYRLRPRHRAMDRRPVINDELPYQILLGEVVIKPNIKEFKESRVVFEDNAEEKIDIVIFCTGYIANFAFLPQSLCQGPKGELTLYKRLFPPSLQQPTLVVMGLFQTKGPIMPVVEMQARWAANVFKGLNRLPTKDKMLSVIERERKRSMKSYPCPLQAALQVDYIPYLDFMADKVGVKPRFLGLLLRDPSLWAKVFFGPCTPYQFRLSGSRQWSGARQAILTQWDRVDCPFNTREVPEPHSEASGWSPMWLLAFGASVLMAAFMYKNEAFPTNENVLDKVFLLFKF</sequence>
<evidence type="ECO:0000256" key="3">
    <source>
        <dbReference type="ARBA" id="ARBA00009183"/>
    </source>
</evidence>
<dbReference type="PANTHER" id="PTHR23023">
    <property type="entry name" value="DIMETHYLANILINE MONOOXYGENASE"/>
    <property type="match status" value="1"/>
</dbReference>
<proteinExistence type="inferred from homology"/>
<dbReference type="SUPFAM" id="SSF51905">
    <property type="entry name" value="FAD/NAD(P)-binding domain"/>
    <property type="match status" value="3"/>
</dbReference>
<dbReference type="PRINTS" id="PR01121">
    <property type="entry name" value="FMOXYGENASE1"/>
</dbReference>
<dbReference type="EC" id="1.-.-.-" evidence="19"/>
<comment type="catalytic activity">
    <reaction evidence="14">
        <text>hypotaurine + NADH + O2 + H(+) = taurine + NAD(+) + H2O</text>
        <dbReference type="Rhea" id="RHEA:74111"/>
        <dbReference type="ChEBI" id="CHEBI:15377"/>
        <dbReference type="ChEBI" id="CHEBI:15378"/>
        <dbReference type="ChEBI" id="CHEBI:15379"/>
        <dbReference type="ChEBI" id="CHEBI:57540"/>
        <dbReference type="ChEBI" id="CHEBI:57853"/>
        <dbReference type="ChEBI" id="CHEBI:57945"/>
        <dbReference type="ChEBI" id="CHEBI:507393"/>
        <dbReference type="EC" id="1.14.13.8"/>
    </reaction>
    <physiologicalReaction direction="left-to-right" evidence="14">
        <dbReference type="Rhea" id="RHEA:74112"/>
    </physiologicalReaction>
</comment>
<comment type="catalytic activity">
    <reaction evidence="16">
        <text>trimethylamine + NADPH + O2 = trimethylamine N-oxide + NADP(+) + H2O</text>
        <dbReference type="Rhea" id="RHEA:31979"/>
        <dbReference type="ChEBI" id="CHEBI:15377"/>
        <dbReference type="ChEBI" id="CHEBI:15379"/>
        <dbReference type="ChEBI" id="CHEBI:15724"/>
        <dbReference type="ChEBI" id="CHEBI:57783"/>
        <dbReference type="ChEBI" id="CHEBI:58349"/>
        <dbReference type="ChEBI" id="CHEBI:58389"/>
        <dbReference type="EC" id="1.14.13.148"/>
    </reaction>
    <physiologicalReaction direction="left-to-right" evidence="16">
        <dbReference type="Rhea" id="RHEA:31980"/>
    </physiologicalReaction>
</comment>
<dbReference type="InterPro" id="IPR020946">
    <property type="entry name" value="Flavin_mOase-like"/>
</dbReference>
<evidence type="ECO:0000256" key="15">
    <source>
        <dbReference type="ARBA" id="ARBA00048041"/>
    </source>
</evidence>
<keyword evidence="10 18" id="KW-0560">Oxidoreductase</keyword>
<comment type="catalytic activity">
    <reaction evidence="17">
        <text>N,N-dimethylaniline + NADPH + O2 + H(+) = N,N-dimethylaniline N-oxide + NADP(+) + H2O</text>
        <dbReference type="Rhea" id="RHEA:24468"/>
        <dbReference type="ChEBI" id="CHEBI:15377"/>
        <dbReference type="ChEBI" id="CHEBI:15378"/>
        <dbReference type="ChEBI" id="CHEBI:15379"/>
        <dbReference type="ChEBI" id="CHEBI:16269"/>
        <dbReference type="ChEBI" id="CHEBI:17735"/>
        <dbReference type="ChEBI" id="CHEBI:57783"/>
        <dbReference type="ChEBI" id="CHEBI:58349"/>
        <dbReference type="EC" id="1.14.13.8"/>
    </reaction>
    <physiologicalReaction direction="left-to-right" evidence="17">
        <dbReference type="Rhea" id="RHEA:24469"/>
    </physiologicalReaction>
</comment>
<dbReference type="PIRSF" id="PIRSF000332">
    <property type="entry name" value="FMO"/>
    <property type="match status" value="1"/>
</dbReference>
<dbReference type="Pfam" id="PF00743">
    <property type="entry name" value="FMO-like"/>
    <property type="match status" value="1"/>
</dbReference>
<reference evidence="20" key="1">
    <citation type="submission" date="2025-08" db="UniProtKB">
        <authorList>
            <consortium name="Ensembl"/>
        </authorList>
    </citation>
    <scope>IDENTIFICATION</scope>
</reference>
<evidence type="ECO:0000256" key="19">
    <source>
        <dbReference type="RuleBase" id="RU361177"/>
    </source>
</evidence>
<dbReference type="Ensembl" id="ENSNMLT00000020261.1">
    <property type="protein sequence ID" value="ENSNMLP00000018027.1"/>
    <property type="gene ID" value="ENSNMLG00000011874.1"/>
</dbReference>
<dbReference type="AlphaFoldDB" id="A0A8C6T8S8"/>
<evidence type="ECO:0000256" key="6">
    <source>
        <dbReference type="ARBA" id="ARBA00022824"/>
    </source>
</evidence>
<evidence type="ECO:0000256" key="9">
    <source>
        <dbReference type="ARBA" id="ARBA00022989"/>
    </source>
</evidence>
<evidence type="ECO:0000256" key="17">
    <source>
        <dbReference type="ARBA" id="ARBA00049443"/>
    </source>
</evidence>
<comment type="subcellular location">
    <subcellularLocation>
        <location evidence="2">Endoplasmic reticulum membrane</location>
        <topology evidence="2">Single-pass membrane protein</topology>
    </subcellularLocation>
</comment>
<dbReference type="GO" id="GO:0050660">
    <property type="term" value="F:flavin adenine dinucleotide binding"/>
    <property type="evidence" value="ECO:0007669"/>
    <property type="project" value="InterPro"/>
</dbReference>
<evidence type="ECO:0000256" key="1">
    <source>
        <dbReference type="ARBA" id="ARBA00001974"/>
    </source>
</evidence>
<evidence type="ECO:0000313" key="21">
    <source>
        <dbReference type="Proteomes" id="UP000694523"/>
    </source>
</evidence>
<comment type="cofactor">
    <cofactor evidence="1 18 19">
        <name>FAD</name>
        <dbReference type="ChEBI" id="CHEBI:57692"/>
    </cofactor>
</comment>
<name>A0A8C6T8S8_9GOBI</name>
<keyword evidence="21" id="KW-1185">Reference proteome</keyword>
<dbReference type="GO" id="GO:0050661">
    <property type="term" value="F:NADP binding"/>
    <property type="evidence" value="ECO:0007669"/>
    <property type="project" value="InterPro"/>
</dbReference>
<dbReference type="FunFam" id="3.50.50.60:FF:000159">
    <property type="entry name" value="Dimethylaniline monooxygenase [N-oxide-forming]"/>
    <property type="match status" value="1"/>
</dbReference>
<accession>A0A8C6T8S8</accession>
<evidence type="ECO:0000256" key="12">
    <source>
        <dbReference type="ARBA" id="ARBA00023136"/>
    </source>
</evidence>
<dbReference type="InterPro" id="IPR002253">
    <property type="entry name" value="Flavin_mOase_1"/>
</dbReference>
<keyword evidence="12 18" id="KW-0472">Membrane</keyword>
<evidence type="ECO:0000256" key="7">
    <source>
        <dbReference type="ARBA" id="ARBA00022827"/>
    </source>
</evidence>
<keyword evidence="9" id="KW-1133">Transmembrane helix</keyword>
<evidence type="ECO:0000256" key="8">
    <source>
        <dbReference type="ARBA" id="ARBA00022857"/>
    </source>
</evidence>
<dbReference type="InterPro" id="IPR050346">
    <property type="entry name" value="FMO-like"/>
</dbReference>
<dbReference type="GO" id="GO:0034899">
    <property type="term" value="F:trimethylamine monooxygenase activity"/>
    <property type="evidence" value="ECO:0007669"/>
    <property type="project" value="UniProtKB-EC"/>
</dbReference>
<protein>
    <recommendedName>
        <fullName evidence="19">Flavin-containing monooxygenase</fullName>
        <ecNumber evidence="19">1.-.-.-</ecNumber>
    </recommendedName>
</protein>
<evidence type="ECO:0000256" key="4">
    <source>
        <dbReference type="ARBA" id="ARBA00022630"/>
    </source>
</evidence>
<evidence type="ECO:0000256" key="16">
    <source>
        <dbReference type="ARBA" id="ARBA00048088"/>
    </source>
</evidence>
<keyword evidence="8 18" id="KW-0521">NADP</keyword>
<keyword evidence="4 18" id="KW-0285">Flavoprotein</keyword>